<organism evidence="2 3">
    <name type="scientific">Ollibium composti</name>
    <dbReference type="NCBI Taxonomy" id="2675109"/>
    <lineage>
        <taxon>Bacteria</taxon>
        <taxon>Pseudomonadati</taxon>
        <taxon>Pseudomonadota</taxon>
        <taxon>Alphaproteobacteria</taxon>
        <taxon>Hyphomicrobiales</taxon>
        <taxon>Phyllobacteriaceae</taxon>
        <taxon>Ollibium</taxon>
    </lineage>
</organism>
<gene>
    <name evidence="2" type="ORF">E6C48_03905</name>
</gene>
<keyword evidence="1" id="KW-1133">Transmembrane helix</keyword>
<keyword evidence="1" id="KW-0812">Transmembrane</keyword>
<dbReference type="EMBL" id="SSNY01000002">
    <property type="protein sequence ID" value="THF58810.1"/>
    <property type="molecule type" value="Genomic_DNA"/>
</dbReference>
<comment type="caution">
    <text evidence="2">The sequence shown here is derived from an EMBL/GenBank/DDBJ whole genome shotgun (WGS) entry which is preliminary data.</text>
</comment>
<dbReference type="Proteomes" id="UP000306441">
    <property type="component" value="Unassembled WGS sequence"/>
</dbReference>
<dbReference type="RefSeq" id="WP_136354245.1">
    <property type="nucleotide sequence ID" value="NZ_SSNY01000002.1"/>
</dbReference>
<evidence type="ECO:0000313" key="3">
    <source>
        <dbReference type="Proteomes" id="UP000306441"/>
    </source>
</evidence>
<sequence length="155" mass="16551">MASYVVMEPPGRAGNGEAILVRDGFSWLAFFFSPLWLLWHRLWVEALLAFIVLGLLSALSETAGLGLAGSLLTLLVSLFVGLEGQGLKIAALRRRGWRESGVVEAQGLADGEIRYAATLEAQPEPQAPALVPDAARARPIHTGMALGLSHNPGRV</sequence>
<name>A0ABY2QA09_9HYPH</name>
<keyword evidence="3" id="KW-1185">Reference proteome</keyword>
<keyword evidence="1" id="KW-0472">Membrane</keyword>
<evidence type="ECO:0000256" key="1">
    <source>
        <dbReference type="SAM" id="Phobius"/>
    </source>
</evidence>
<dbReference type="InterPro" id="IPR024399">
    <property type="entry name" value="DUF2628"/>
</dbReference>
<feature type="transmembrane region" description="Helical" evidence="1">
    <location>
        <begin position="46"/>
        <end position="65"/>
    </location>
</feature>
<reference evidence="2 3" key="1">
    <citation type="submission" date="2019-04" db="EMBL/GenBank/DDBJ databases">
        <title>Mesorhizobium composti sp. nov., isolated from compost.</title>
        <authorList>
            <person name="Lin S.-Y."/>
            <person name="Hameed A."/>
            <person name="Hsieh Y.-T."/>
            <person name="Young C.-C."/>
        </authorList>
    </citation>
    <scope>NUCLEOTIDE SEQUENCE [LARGE SCALE GENOMIC DNA]</scope>
    <source>
        <strain evidence="2 3">CC-YTH430</strain>
    </source>
</reference>
<evidence type="ECO:0000313" key="2">
    <source>
        <dbReference type="EMBL" id="THF58810.1"/>
    </source>
</evidence>
<proteinExistence type="predicted"/>
<dbReference type="Pfam" id="PF10947">
    <property type="entry name" value="DUF2628"/>
    <property type="match status" value="1"/>
</dbReference>
<feature type="transmembrane region" description="Helical" evidence="1">
    <location>
        <begin position="71"/>
        <end position="91"/>
    </location>
</feature>
<accession>A0ABY2QA09</accession>
<protein>
    <submittedName>
        <fullName evidence="2">DUF2628 domain-containing protein</fullName>
    </submittedName>
</protein>